<evidence type="ECO:0000313" key="3">
    <source>
        <dbReference type="EMBL" id="CAF9941887.1"/>
    </source>
</evidence>
<dbReference type="InterPro" id="IPR000182">
    <property type="entry name" value="GNAT_dom"/>
</dbReference>
<dbReference type="SUPFAM" id="SSF55729">
    <property type="entry name" value="Acyl-CoA N-acyltransferases (Nat)"/>
    <property type="match status" value="1"/>
</dbReference>
<feature type="region of interest" description="Disordered" evidence="1">
    <location>
        <begin position="185"/>
        <end position="206"/>
    </location>
</feature>
<sequence length="206" mass="23305">MADAPPPKKIIRTNRLILREARKPDIDAFYLELYSNEEVMRYWSEPHSSISTTETYFDNMIKSKRNGELAFVLILPQSASTAPSTPTSFPTTTDEGKVIGHAGLWEEHKNELVFMISNKYWKQGYMTEVLAALVPMFWEKGIRKVYAYVDTSNEASLQLLRKLGFSKDGLDLVESYKPAEEVVRMELRNPDGGGEEKGSSDDGSNV</sequence>
<dbReference type="PANTHER" id="PTHR43792">
    <property type="entry name" value="GNAT FAMILY, PUTATIVE (AFU_ORTHOLOGUE AFUA_3G00765)-RELATED-RELATED"/>
    <property type="match status" value="1"/>
</dbReference>
<dbReference type="Pfam" id="PF13302">
    <property type="entry name" value="Acetyltransf_3"/>
    <property type="match status" value="1"/>
</dbReference>
<dbReference type="GO" id="GO:0016747">
    <property type="term" value="F:acyltransferase activity, transferring groups other than amino-acyl groups"/>
    <property type="evidence" value="ECO:0007669"/>
    <property type="project" value="InterPro"/>
</dbReference>
<evidence type="ECO:0000259" key="2">
    <source>
        <dbReference type="PROSITE" id="PS51186"/>
    </source>
</evidence>
<dbReference type="InterPro" id="IPR051531">
    <property type="entry name" value="N-acetyltransferase"/>
</dbReference>
<dbReference type="PANTHER" id="PTHR43792:SF1">
    <property type="entry name" value="N-ACETYLTRANSFERASE DOMAIN-CONTAINING PROTEIN"/>
    <property type="match status" value="1"/>
</dbReference>
<name>A0A8H3J6W0_9LECA</name>
<dbReference type="PROSITE" id="PS51186">
    <property type="entry name" value="GNAT"/>
    <property type="match status" value="1"/>
</dbReference>
<dbReference type="CDD" id="cd04301">
    <property type="entry name" value="NAT_SF"/>
    <property type="match status" value="1"/>
</dbReference>
<comment type="caution">
    <text evidence="3">The sequence shown here is derived from an EMBL/GenBank/DDBJ whole genome shotgun (WGS) entry which is preliminary data.</text>
</comment>
<dbReference type="Gene3D" id="3.40.630.30">
    <property type="match status" value="1"/>
</dbReference>
<feature type="domain" description="N-acetyltransferase" evidence="2">
    <location>
        <begin position="16"/>
        <end position="190"/>
    </location>
</feature>
<accession>A0A8H3J6W0</accession>
<proteinExistence type="predicted"/>
<feature type="compositionally biased region" description="Basic and acidic residues" evidence="1">
    <location>
        <begin position="185"/>
        <end position="200"/>
    </location>
</feature>
<evidence type="ECO:0000313" key="4">
    <source>
        <dbReference type="Proteomes" id="UP000664534"/>
    </source>
</evidence>
<keyword evidence="4" id="KW-1185">Reference proteome</keyword>
<dbReference type="OrthoDB" id="630895at2759"/>
<gene>
    <name evidence="3" type="ORF">IMSHALPRED_003084</name>
</gene>
<dbReference type="Proteomes" id="UP000664534">
    <property type="component" value="Unassembled WGS sequence"/>
</dbReference>
<protein>
    <recommendedName>
        <fullName evidence="2">N-acetyltransferase domain-containing protein</fullName>
    </recommendedName>
</protein>
<reference evidence="3" key="1">
    <citation type="submission" date="2021-03" db="EMBL/GenBank/DDBJ databases">
        <authorList>
            <person name="Tagirdzhanova G."/>
        </authorList>
    </citation>
    <scope>NUCLEOTIDE SEQUENCE</scope>
</reference>
<organism evidence="3 4">
    <name type="scientific">Imshaugia aleurites</name>
    <dbReference type="NCBI Taxonomy" id="172621"/>
    <lineage>
        <taxon>Eukaryota</taxon>
        <taxon>Fungi</taxon>
        <taxon>Dikarya</taxon>
        <taxon>Ascomycota</taxon>
        <taxon>Pezizomycotina</taxon>
        <taxon>Lecanoromycetes</taxon>
        <taxon>OSLEUM clade</taxon>
        <taxon>Lecanoromycetidae</taxon>
        <taxon>Lecanorales</taxon>
        <taxon>Lecanorineae</taxon>
        <taxon>Parmeliaceae</taxon>
        <taxon>Imshaugia</taxon>
    </lineage>
</organism>
<dbReference type="InterPro" id="IPR016181">
    <property type="entry name" value="Acyl_CoA_acyltransferase"/>
</dbReference>
<dbReference type="AlphaFoldDB" id="A0A8H3J6W0"/>
<evidence type="ECO:0000256" key="1">
    <source>
        <dbReference type="SAM" id="MobiDB-lite"/>
    </source>
</evidence>
<dbReference type="EMBL" id="CAJPDT010000160">
    <property type="protein sequence ID" value="CAF9941887.1"/>
    <property type="molecule type" value="Genomic_DNA"/>
</dbReference>